<dbReference type="Pfam" id="PF00168">
    <property type="entry name" value="C2"/>
    <property type="match status" value="2"/>
</dbReference>
<dbReference type="SMART" id="SM00239">
    <property type="entry name" value="C2"/>
    <property type="match status" value="2"/>
</dbReference>
<keyword evidence="1" id="KW-0343">GTPase activation</keyword>
<dbReference type="InterPro" id="IPR011993">
    <property type="entry name" value="PH-like_dom_sf"/>
</dbReference>
<dbReference type="SUPFAM" id="SSF50729">
    <property type="entry name" value="PH domain-like"/>
    <property type="match status" value="1"/>
</dbReference>
<gene>
    <name evidence="11" type="primary">LOC112452086</name>
</gene>
<dbReference type="RefSeq" id="XP_024867894.1">
    <property type="nucleotide sequence ID" value="XM_025012126.1"/>
</dbReference>
<evidence type="ECO:0000259" key="9">
    <source>
        <dbReference type="PROSITE" id="PS50018"/>
    </source>
</evidence>
<dbReference type="PROSITE" id="PS00509">
    <property type="entry name" value="RAS_GTPASE_ACTIV_1"/>
    <property type="match status" value="1"/>
</dbReference>
<dbReference type="Pfam" id="PF00616">
    <property type="entry name" value="RasGAP"/>
    <property type="match status" value="2"/>
</dbReference>
<dbReference type="CDD" id="cd01244">
    <property type="entry name" value="PH_GAP1-like"/>
    <property type="match status" value="1"/>
</dbReference>
<evidence type="ECO:0000256" key="5">
    <source>
        <dbReference type="ARBA" id="ARBA00022833"/>
    </source>
</evidence>
<evidence type="ECO:0000259" key="8">
    <source>
        <dbReference type="PROSITE" id="PS50004"/>
    </source>
</evidence>
<dbReference type="SMART" id="SM00233">
    <property type="entry name" value="PH"/>
    <property type="match status" value="1"/>
</dbReference>
<dbReference type="Pfam" id="PF00779">
    <property type="entry name" value="BTK"/>
    <property type="match status" value="1"/>
</dbReference>
<evidence type="ECO:0000256" key="6">
    <source>
        <dbReference type="PROSITE-ProRule" id="PRU00432"/>
    </source>
</evidence>
<feature type="domain" description="PH" evidence="7">
    <location>
        <begin position="666"/>
        <end position="767"/>
    </location>
</feature>
<dbReference type="InterPro" id="IPR039360">
    <property type="entry name" value="Ras_GTPase"/>
</dbReference>
<dbReference type="InterPro" id="IPR001936">
    <property type="entry name" value="RasGAP_dom"/>
</dbReference>
<dbReference type="InterPro" id="IPR001849">
    <property type="entry name" value="PH_domain"/>
</dbReference>
<dbReference type="SMART" id="SM00323">
    <property type="entry name" value="RasGAP"/>
    <property type="match status" value="1"/>
</dbReference>
<dbReference type="PROSITE" id="PS51113">
    <property type="entry name" value="ZF_BTK"/>
    <property type="match status" value="1"/>
</dbReference>
<dbReference type="InterPro" id="IPR035892">
    <property type="entry name" value="C2_domain_sf"/>
</dbReference>
<accession>A0A6J1PEE3</accession>
<dbReference type="PROSITE" id="PS50004">
    <property type="entry name" value="C2"/>
    <property type="match status" value="2"/>
</dbReference>
<dbReference type="GO" id="GO:0035556">
    <property type="term" value="P:intracellular signal transduction"/>
    <property type="evidence" value="ECO:0007669"/>
    <property type="project" value="InterPro"/>
</dbReference>
<keyword evidence="10" id="KW-1185">Reference proteome</keyword>
<evidence type="ECO:0000256" key="2">
    <source>
        <dbReference type="ARBA" id="ARBA00022723"/>
    </source>
</evidence>
<feature type="domain" description="Ras-GAP" evidence="9">
    <location>
        <begin position="395"/>
        <end position="589"/>
    </location>
</feature>
<dbReference type="Gene3D" id="2.60.40.150">
    <property type="entry name" value="C2 domain"/>
    <property type="match status" value="2"/>
</dbReference>
<dbReference type="InterPro" id="IPR008936">
    <property type="entry name" value="Rho_GTPase_activation_prot"/>
</dbReference>
<dbReference type="SMART" id="SM00107">
    <property type="entry name" value="BTK"/>
    <property type="match status" value="1"/>
</dbReference>
<feature type="domain" description="C2" evidence="8">
    <location>
        <begin position="180"/>
        <end position="318"/>
    </location>
</feature>
<keyword evidence="4 6" id="KW-0863">Zinc-finger</keyword>
<feature type="domain" description="C2" evidence="8">
    <location>
        <begin position="45"/>
        <end position="167"/>
    </location>
</feature>
<dbReference type="OrthoDB" id="1562946at2759"/>
<evidence type="ECO:0000256" key="1">
    <source>
        <dbReference type="ARBA" id="ARBA00022468"/>
    </source>
</evidence>
<dbReference type="GO" id="GO:0008270">
    <property type="term" value="F:zinc ion binding"/>
    <property type="evidence" value="ECO:0007669"/>
    <property type="project" value="UniProtKB-KW"/>
</dbReference>
<reference evidence="11" key="1">
    <citation type="submission" date="2025-08" db="UniProtKB">
        <authorList>
            <consortium name="RefSeq"/>
        </authorList>
    </citation>
    <scope>IDENTIFICATION</scope>
    <source>
        <tissue evidence="11">Whole body</tissue>
    </source>
</reference>
<dbReference type="InterPro" id="IPR000008">
    <property type="entry name" value="C2_dom"/>
</dbReference>
<dbReference type="PANTHER" id="PTHR10194">
    <property type="entry name" value="RAS GTPASE-ACTIVATING PROTEINS"/>
    <property type="match status" value="1"/>
</dbReference>
<organism evidence="10 11">
    <name type="scientific">Temnothorax curvispinosus</name>
    <dbReference type="NCBI Taxonomy" id="300111"/>
    <lineage>
        <taxon>Eukaryota</taxon>
        <taxon>Metazoa</taxon>
        <taxon>Ecdysozoa</taxon>
        <taxon>Arthropoda</taxon>
        <taxon>Hexapoda</taxon>
        <taxon>Insecta</taxon>
        <taxon>Pterygota</taxon>
        <taxon>Neoptera</taxon>
        <taxon>Endopterygota</taxon>
        <taxon>Hymenoptera</taxon>
        <taxon>Apocrita</taxon>
        <taxon>Aculeata</taxon>
        <taxon>Formicoidea</taxon>
        <taxon>Formicidae</taxon>
        <taxon>Myrmicinae</taxon>
        <taxon>Temnothorax</taxon>
    </lineage>
</organism>
<dbReference type="InterPro" id="IPR023152">
    <property type="entry name" value="RasGAP_CS"/>
</dbReference>
<dbReference type="AlphaFoldDB" id="A0A6J1PEE3"/>
<dbReference type="Pfam" id="PF00169">
    <property type="entry name" value="PH"/>
    <property type="match status" value="1"/>
</dbReference>
<dbReference type="PANTHER" id="PTHR10194:SF148">
    <property type="entry name" value="GTPASE-ACTIVATING PROTEIN"/>
    <property type="match status" value="1"/>
</dbReference>
<dbReference type="PROSITE" id="PS50018">
    <property type="entry name" value="RAS_GTPASE_ACTIV_2"/>
    <property type="match status" value="1"/>
</dbReference>
<dbReference type="CTD" id="39158"/>
<keyword evidence="2" id="KW-0479">Metal-binding</keyword>
<keyword evidence="3" id="KW-0677">Repeat</keyword>
<dbReference type="SUPFAM" id="SSF48350">
    <property type="entry name" value="GTPase activation domain, GAP"/>
    <property type="match status" value="1"/>
</dbReference>
<evidence type="ECO:0000313" key="10">
    <source>
        <dbReference type="Proteomes" id="UP000504618"/>
    </source>
</evidence>
<dbReference type="CDD" id="cd04010">
    <property type="entry name" value="C2B_RasA3"/>
    <property type="match status" value="1"/>
</dbReference>
<dbReference type="Gene3D" id="2.30.29.30">
    <property type="entry name" value="Pleckstrin-homology domain (PH domain)/Phosphotyrosine-binding domain (PTB)"/>
    <property type="match status" value="1"/>
</dbReference>
<dbReference type="CDD" id="cd05128">
    <property type="entry name" value="RasGAP_GAP1_like"/>
    <property type="match status" value="1"/>
</dbReference>
<dbReference type="PROSITE" id="PS50003">
    <property type="entry name" value="PH_DOMAIN"/>
    <property type="match status" value="1"/>
</dbReference>
<dbReference type="GeneID" id="112452086"/>
<proteinExistence type="predicted"/>
<dbReference type="Proteomes" id="UP000504618">
    <property type="component" value="Unplaced"/>
</dbReference>
<name>A0A6J1PEE3_9HYME</name>
<protein>
    <submittedName>
        <fullName evidence="11">Ras GTPase-activating protein 3 isoform X1</fullName>
    </submittedName>
</protein>
<dbReference type="SUPFAM" id="SSF49562">
    <property type="entry name" value="C2 domain (Calcium/lipid-binding domain, CaLB)"/>
    <property type="match status" value="2"/>
</dbReference>
<evidence type="ECO:0000256" key="3">
    <source>
        <dbReference type="ARBA" id="ARBA00022737"/>
    </source>
</evidence>
<evidence type="ECO:0000313" key="11">
    <source>
        <dbReference type="RefSeq" id="XP_024867894.1"/>
    </source>
</evidence>
<keyword evidence="5" id="KW-0862">Zinc</keyword>
<evidence type="ECO:0000259" key="7">
    <source>
        <dbReference type="PROSITE" id="PS50003"/>
    </source>
</evidence>
<sequence length="1086" mass="123599">MCVNRSRTTSDFHAKFASDGRSLAYIPDSHASLSSYARARARARTHALIRACVRGCMCMRVCRMICTVCVYGEAKNLQSRSHGSPGTRDVYCTLSLDQEEIFRTTTMERTLNPFFGEEFQFEVPRKFRYLGIYVYDRDRHLKQDKILGKVAIKREDLATYHNKEHWFPLKPVDADSEVQGKAHLELALQHQVGHPQPKLTVRIIECSELTIKNGSCDPFAIVTVMYSNGKKISKRTKVKKKTASPYFNETFVFEPELTETRDKDVSHYSIEGAQVGEVVVGLWHASPGMGEQSVFLGEVRVTLKGTQKEETSTTTAWYFLQPRAAKHRPSKISSNSTPPGTLPGLGSLRLKIHYVADHVFPSEVYDKLKSLLLQSVNVQPITSSAVYILGEIVASKMEAAQPLVRVLVHHGQLVSVMRALASHEISKLTDPTTIFRGNTLVSKMMDEGMRLAGLHYLHSTLRPAMEQVFLEKKPCEIDPTRVKDGNTTETNLTNLKEYVERVFVAITTSGVRCPPLMCEMFWCLRELAATHFPKNKEVRYSVISGFIFLRFFAPAILGPRLFDITTEQIDSQTNRTLTLISKTIQSLGNLVSCRGGAGSVCKEEYMECVYREFYTERHIQAVKQFLEIISTSSNSSSGITKQRPTVLQEQPVVLKEGIYFLFMHTTNCNKRVMIKRAQGRKRFGRKNFKQRYFRLTTHDLTYSKTKGKEPLCKIPLEEILAVERLHEDSFKMKNMFQIIQPQRALYVQAGNCVEEKEWIDILTKICQTNSNRLEKYHPSAYINGHWLCCRAVAETAPGCSQVSPGIEAGLRMVLDPDRDLQRIHSLIFTNLPRLDTLMNACECQAVYGASDMCVIPDGGSPIEDVPSCFKTLIALRDAAYALQCEHRAYFRRLARDTKYGSKQAPIGDDNYLHLASRAGFDNQLTKRMYELDGLNQRSIETEHYDMGFSRKIVESQRYDDTFRKCLDPDSINRRYENENHLLRGYENNSDTIRSIQNDLRKFDHSLNNTLRSDKSERNANESMENHKRLDSTSLLTADSINLSGTLSRKLGNYDNIRVLGECTLTRRLQDDVPDISCKSMSERGNH</sequence>
<dbReference type="GO" id="GO:0005096">
    <property type="term" value="F:GTPase activator activity"/>
    <property type="evidence" value="ECO:0007669"/>
    <property type="project" value="UniProtKB-KW"/>
</dbReference>
<dbReference type="InterPro" id="IPR001562">
    <property type="entry name" value="Znf_Btk_motif"/>
</dbReference>
<evidence type="ECO:0000256" key="4">
    <source>
        <dbReference type="ARBA" id="ARBA00022771"/>
    </source>
</evidence>
<dbReference type="Gene3D" id="1.10.506.10">
    <property type="entry name" value="GTPase Activation - p120gap, domain 1"/>
    <property type="match status" value="2"/>
</dbReference>